<keyword evidence="2" id="KW-1003">Cell membrane</keyword>
<sequence>MYNKLLFIYTAVIVCVVLALMFYFWNSTRNSYLERNQEYLHRMHEEAVEYVNDCRDISTYLHEELYKSNMEMNDLLHYLTDAPEKYQEYRLDTYSQYKLLDYNGIEDFSATAFEAYPSLKRLAFVSYSKGDLTSFNGSKSIYRREDGDVALERIKSGNLAESGEFSFLKEIRDPLNMQNVGAMIVTFHAKRFGNILTAYNLPELIIYNESGTLIYASCSDCKVEEIEKTEGAAELEEKLNAYIQSTNLENYHIISYLKKAKAAEIPFSIMIMIAGVAVAVFLISEFLVNYYLKRVSARLNRILDGMTQVMGGDLTVRLAAEKNGDELDVIACHFNEMCEKLDLHIQKSYLAEIDQKNAEMSALQSQINPHFLYNTLEAIRMKAICNGDSEVGKMLYSMAVTFRSQLKEADIITLAQELHYCKKYLELFEYRYPSQFKSSVDCPLEYMQIPIIKFVLQPIIENYFIHGIRMRDKDNFICIRVEKTADDYEIIIEDNGRGMSEKDIREKNRQLTENVMEKNKSIGISNVNRRVKAVYGNTYGVSLEQVETGGLRVILRFKPEEDNENEKSNDC</sequence>
<dbReference type="PANTHER" id="PTHR34220">
    <property type="entry name" value="SENSOR HISTIDINE KINASE YPDA"/>
    <property type="match status" value="1"/>
</dbReference>
<evidence type="ECO:0000256" key="12">
    <source>
        <dbReference type="SAM" id="Phobius"/>
    </source>
</evidence>
<evidence type="ECO:0000259" key="13">
    <source>
        <dbReference type="PROSITE" id="PS50885"/>
    </source>
</evidence>
<keyword evidence="3" id="KW-0597">Phosphoprotein</keyword>
<dbReference type="GO" id="GO:0005524">
    <property type="term" value="F:ATP binding"/>
    <property type="evidence" value="ECO:0007669"/>
    <property type="project" value="UniProtKB-KW"/>
</dbReference>
<dbReference type="SUPFAM" id="SSF55874">
    <property type="entry name" value="ATPase domain of HSP90 chaperone/DNA topoisomerase II/histidine kinase"/>
    <property type="match status" value="1"/>
</dbReference>
<feature type="transmembrane region" description="Helical" evidence="12">
    <location>
        <begin position="6"/>
        <end position="25"/>
    </location>
</feature>
<dbReference type="GO" id="GO:0000155">
    <property type="term" value="F:phosphorelay sensor kinase activity"/>
    <property type="evidence" value="ECO:0007669"/>
    <property type="project" value="InterPro"/>
</dbReference>
<dbReference type="Gene3D" id="6.10.340.10">
    <property type="match status" value="1"/>
</dbReference>
<dbReference type="InterPro" id="IPR010559">
    <property type="entry name" value="Sig_transdc_His_kin_internal"/>
</dbReference>
<keyword evidence="11 12" id="KW-0472">Membrane</keyword>
<gene>
    <name evidence="14" type="primary">ypdA_5</name>
    <name evidence="14" type="ORF">BWLFYP14_03185</name>
</gene>
<dbReference type="CDD" id="cd06225">
    <property type="entry name" value="HAMP"/>
    <property type="match status" value="1"/>
</dbReference>
<evidence type="ECO:0000256" key="11">
    <source>
        <dbReference type="ARBA" id="ARBA00023136"/>
    </source>
</evidence>
<keyword evidence="4 14" id="KW-0808">Transferase</keyword>
<dbReference type="Gene3D" id="3.30.565.10">
    <property type="entry name" value="Histidine kinase-like ATPase, C-terminal domain"/>
    <property type="match status" value="1"/>
</dbReference>
<dbReference type="SUPFAM" id="SSF158472">
    <property type="entry name" value="HAMP domain-like"/>
    <property type="match status" value="1"/>
</dbReference>
<evidence type="ECO:0000256" key="7">
    <source>
        <dbReference type="ARBA" id="ARBA00022777"/>
    </source>
</evidence>
<evidence type="ECO:0000313" key="14">
    <source>
        <dbReference type="EMBL" id="VUX66909.1"/>
    </source>
</evidence>
<dbReference type="GO" id="GO:0005886">
    <property type="term" value="C:plasma membrane"/>
    <property type="evidence" value="ECO:0007669"/>
    <property type="project" value="UniProtKB-SubCell"/>
</dbReference>
<keyword evidence="15" id="KW-1185">Reference proteome</keyword>
<evidence type="ECO:0000256" key="6">
    <source>
        <dbReference type="ARBA" id="ARBA00022741"/>
    </source>
</evidence>
<keyword evidence="10" id="KW-0902">Two-component regulatory system</keyword>
<evidence type="ECO:0000256" key="3">
    <source>
        <dbReference type="ARBA" id="ARBA00022553"/>
    </source>
</evidence>
<keyword evidence="9 12" id="KW-1133">Transmembrane helix</keyword>
<keyword evidence="6" id="KW-0547">Nucleotide-binding</keyword>
<organism evidence="14 15">
    <name type="scientific">Blautia wexlerae</name>
    <dbReference type="NCBI Taxonomy" id="418240"/>
    <lineage>
        <taxon>Bacteria</taxon>
        <taxon>Bacillati</taxon>
        <taxon>Bacillota</taxon>
        <taxon>Clostridia</taxon>
        <taxon>Lachnospirales</taxon>
        <taxon>Lachnospiraceae</taxon>
        <taxon>Blautia</taxon>
    </lineage>
</organism>
<dbReference type="SMART" id="SM00304">
    <property type="entry name" value="HAMP"/>
    <property type="match status" value="1"/>
</dbReference>
<evidence type="ECO:0000256" key="10">
    <source>
        <dbReference type="ARBA" id="ARBA00023012"/>
    </source>
</evidence>
<dbReference type="InterPro" id="IPR036890">
    <property type="entry name" value="HATPase_C_sf"/>
</dbReference>
<evidence type="ECO:0000256" key="9">
    <source>
        <dbReference type="ARBA" id="ARBA00022989"/>
    </source>
</evidence>
<feature type="transmembrane region" description="Helical" evidence="12">
    <location>
        <begin position="267"/>
        <end position="292"/>
    </location>
</feature>
<dbReference type="PANTHER" id="PTHR34220:SF11">
    <property type="entry name" value="SENSOR PROTEIN KINASE HPTS"/>
    <property type="match status" value="1"/>
</dbReference>
<dbReference type="InterPro" id="IPR003594">
    <property type="entry name" value="HATPase_dom"/>
</dbReference>
<reference evidence="14 15" key="1">
    <citation type="submission" date="2019-07" db="EMBL/GenBank/DDBJ databases">
        <authorList>
            <person name="Chang H.-W."/>
            <person name="Raman A."/>
            <person name="Venkatesh S."/>
            <person name="Gehrig J."/>
        </authorList>
    </citation>
    <scope>NUCLEOTIDE SEQUENCE [LARGE SCALE GENOMIC DNA]</scope>
    <source>
        <strain evidence="14">Blautia_wexlerae_LFYP_14</strain>
    </source>
</reference>
<dbReference type="Pfam" id="PF06580">
    <property type="entry name" value="His_kinase"/>
    <property type="match status" value="1"/>
</dbReference>
<accession>A0A564WYQ5</accession>
<evidence type="ECO:0000256" key="5">
    <source>
        <dbReference type="ARBA" id="ARBA00022692"/>
    </source>
</evidence>
<keyword evidence="5 12" id="KW-0812">Transmembrane</keyword>
<proteinExistence type="predicted"/>
<dbReference type="Pfam" id="PF00672">
    <property type="entry name" value="HAMP"/>
    <property type="match status" value="1"/>
</dbReference>
<evidence type="ECO:0000256" key="4">
    <source>
        <dbReference type="ARBA" id="ARBA00022679"/>
    </source>
</evidence>
<dbReference type="AlphaFoldDB" id="A0A564WYQ5"/>
<evidence type="ECO:0000313" key="15">
    <source>
        <dbReference type="Proteomes" id="UP000366766"/>
    </source>
</evidence>
<dbReference type="Pfam" id="PF02518">
    <property type="entry name" value="HATPase_c"/>
    <property type="match status" value="1"/>
</dbReference>
<name>A0A564WYQ5_9FIRM</name>
<evidence type="ECO:0000256" key="1">
    <source>
        <dbReference type="ARBA" id="ARBA00004651"/>
    </source>
</evidence>
<dbReference type="Proteomes" id="UP000366766">
    <property type="component" value="Unassembled WGS sequence"/>
</dbReference>
<evidence type="ECO:0000256" key="8">
    <source>
        <dbReference type="ARBA" id="ARBA00022840"/>
    </source>
</evidence>
<dbReference type="InterPro" id="IPR050640">
    <property type="entry name" value="Bact_2-comp_sensor_kinase"/>
</dbReference>
<dbReference type="EC" id="2.7.13.3" evidence="14"/>
<dbReference type="EMBL" id="CABHOF010000076">
    <property type="protein sequence ID" value="VUX66909.1"/>
    <property type="molecule type" value="Genomic_DNA"/>
</dbReference>
<keyword evidence="8" id="KW-0067">ATP-binding</keyword>
<protein>
    <submittedName>
        <fullName evidence="14">Sensor histidine kinase YpdA</fullName>
        <ecNumber evidence="14">2.7.13.3</ecNumber>
    </submittedName>
</protein>
<dbReference type="PROSITE" id="PS50885">
    <property type="entry name" value="HAMP"/>
    <property type="match status" value="1"/>
</dbReference>
<dbReference type="InterPro" id="IPR003660">
    <property type="entry name" value="HAMP_dom"/>
</dbReference>
<evidence type="ECO:0000256" key="2">
    <source>
        <dbReference type="ARBA" id="ARBA00022475"/>
    </source>
</evidence>
<feature type="domain" description="HAMP" evidence="13">
    <location>
        <begin position="293"/>
        <end position="346"/>
    </location>
</feature>
<comment type="subcellular location">
    <subcellularLocation>
        <location evidence="1">Cell membrane</location>
        <topology evidence="1">Multi-pass membrane protein</topology>
    </subcellularLocation>
</comment>
<keyword evidence="7 14" id="KW-0418">Kinase</keyword>